<feature type="domain" description="RNase H type-1" evidence="1">
    <location>
        <begin position="92"/>
        <end position="224"/>
    </location>
</feature>
<name>A0A7Z7I9P2_9BURK</name>
<reference evidence="2 3" key="1">
    <citation type="submission" date="2017-09" db="EMBL/GenBank/DDBJ databases">
        <authorList>
            <person name="Varghese N."/>
            <person name="Submissions S."/>
        </authorList>
    </citation>
    <scope>NUCLEOTIDE SEQUENCE [LARGE SCALE GENOMIC DNA]</scope>
    <source>
        <strain evidence="2 3">OK806</strain>
    </source>
</reference>
<dbReference type="AlphaFoldDB" id="A0A7Z7I9P2"/>
<dbReference type="Gene3D" id="3.30.420.10">
    <property type="entry name" value="Ribonuclease H-like superfamily/Ribonuclease H"/>
    <property type="match status" value="1"/>
</dbReference>
<evidence type="ECO:0000313" key="2">
    <source>
        <dbReference type="EMBL" id="SOE81336.1"/>
    </source>
</evidence>
<keyword evidence="3" id="KW-1185">Reference proteome</keyword>
<dbReference type="InterPro" id="IPR012337">
    <property type="entry name" value="RNaseH-like_sf"/>
</dbReference>
<dbReference type="EMBL" id="OCSU01000002">
    <property type="protein sequence ID" value="SOE81336.1"/>
    <property type="molecule type" value="Genomic_DNA"/>
</dbReference>
<dbReference type="SUPFAM" id="SSF53098">
    <property type="entry name" value="Ribonuclease H-like"/>
    <property type="match status" value="1"/>
</dbReference>
<dbReference type="Proteomes" id="UP000219522">
    <property type="component" value="Unassembled WGS sequence"/>
</dbReference>
<evidence type="ECO:0000313" key="3">
    <source>
        <dbReference type="Proteomes" id="UP000219522"/>
    </source>
</evidence>
<dbReference type="CDD" id="cd09279">
    <property type="entry name" value="RNase_HI_like"/>
    <property type="match status" value="1"/>
</dbReference>
<organism evidence="2 3">
    <name type="scientific">Caballeronia arationis</name>
    <dbReference type="NCBI Taxonomy" id="1777142"/>
    <lineage>
        <taxon>Bacteria</taxon>
        <taxon>Pseudomonadati</taxon>
        <taxon>Pseudomonadota</taxon>
        <taxon>Betaproteobacteria</taxon>
        <taxon>Burkholderiales</taxon>
        <taxon>Burkholderiaceae</taxon>
        <taxon>Caballeronia</taxon>
    </lineage>
</organism>
<sequence length="224" mass="24429">MRVSMFDFEELLSIAYKKERAQSRRLSKGASISARDALVRTLEKAAGGQSLGELVHARRLANARALEAAKAREAWRANPPRLRAHFHDHHHEQGAWLAWFDGSAMPNPGRIAIGGLLRSPRGETLEISAAAGHGDSSKAEYLALISVLEAALDRRAEKLVVYGDSRVVIDDVKSLAGAAVLAPHAALARRLIGELGDVHLHWIPRVRNSNADALSRRPFLPDAP</sequence>
<gene>
    <name evidence="2" type="ORF">SAMN05446927_4614</name>
</gene>
<dbReference type="Pfam" id="PF13456">
    <property type="entry name" value="RVT_3"/>
    <property type="match status" value="1"/>
</dbReference>
<accession>A0A7Z7I9P2</accession>
<dbReference type="InterPro" id="IPR002156">
    <property type="entry name" value="RNaseH_domain"/>
</dbReference>
<dbReference type="InterPro" id="IPR036397">
    <property type="entry name" value="RNaseH_sf"/>
</dbReference>
<dbReference type="GO" id="GO:0004523">
    <property type="term" value="F:RNA-DNA hybrid ribonuclease activity"/>
    <property type="evidence" value="ECO:0007669"/>
    <property type="project" value="InterPro"/>
</dbReference>
<evidence type="ECO:0000259" key="1">
    <source>
        <dbReference type="PROSITE" id="PS50879"/>
    </source>
</evidence>
<dbReference type="PROSITE" id="PS50879">
    <property type="entry name" value="RNASE_H_1"/>
    <property type="match status" value="1"/>
</dbReference>
<dbReference type="PANTHER" id="PTHR48475:SF1">
    <property type="entry name" value="RNASE H TYPE-1 DOMAIN-CONTAINING PROTEIN"/>
    <property type="match status" value="1"/>
</dbReference>
<comment type="caution">
    <text evidence="2">The sequence shown here is derived from an EMBL/GenBank/DDBJ whole genome shotgun (WGS) entry which is preliminary data.</text>
</comment>
<proteinExistence type="predicted"/>
<dbReference type="PANTHER" id="PTHR48475">
    <property type="entry name" value="RIBONUCLEASE H"/>
    <property type="match status" value="1"/>
</dbReference>
<protein>
    <submittedName>
        <fullName evidence="2">Ribonuclease HI</fullName>
    </submittedName>
</protein>
<dbReference type="GO" id="GO:0003676">
    <property type="term" value="F:nucleic acid binding"/>
    <property type="evidence" value="ECO:0007669"/>
    <property type="project" value="InterPro"/>
</dbReference>